<evidence type="ECO:0000256" key="8">
    <source>
        <dbReference type="ARBA" id="ARBA00023027"/>
    </source>
</evidence>
<feature type="binding site" evidence="15">
    <location>
        <position position="392"/>
    </location>
    <ligand>
        <name>S-adenosyl-L-methionine</name>
        <dbReference type="ChEBI" id="CHEBI:59789"/>
    </ligand>
</feature>
<dbReference type="EMBL" id="PKJS01000002">
    <property type="protein sequence ID" value="PKZ69749.1"/>
    <property type="molecule type" value="Genomic_DNA"/>
</dbReference>
<reference evidence="21 22" key="1">
    <citation type="submission" date="2017-12" db="EMBL/GenBank/DDBJ databases">
        <title>Phylogenetic diversity of female urinary microbiome.</title>
        <authorList>
            <person name="Thomas-White K."/>
            <person name="Wolfe A.J."/>
        </authorList>
    </citation>
    <scope>NUCLEOTIDE SEQUENCE [LARGE SCALE GENOMIC DNA]</scope>
    <source>
        <strain evidence="21 22">UMB0416</strain>
    </source>
</reference>
<comment type="catalytic activity">
    <reaction evidence="13 15">
        <text>precorrin-2 + NAD(+) = sirohydrochlorin + NADH + 2 H(+)</text>
        <dbReference type="Rhea" id="RHEA:15613"/>
        <dbReference type="ChEBI" id="CHEBI:15378"/>
        <dbReference type="ChEBI" id="CHEBI:57540"/>
        <dbReference type="ChEBI" id="CHEBI:57945"/>
        <dbReference type="ChEBI" id="CHEBI:58351"/>
        <dbReference type="ChEBI" id="CHEBI:58827"/>
        <dbReference type="EC" id="1.3.1.76"/>
    </reaction>
</comment>
<evidence type="ECO:0000256" key="17">
    <source>
        <dbReference type="RuleBase" id="RU003960"/>
    </source>
</evidence>
<dbReference type="GO" id="GO:0032259">
    <property type="term" value="P:methylation"/>
    <property type="evidence" value="ECO:0007669"/>
    <property type="project" value="UniProtKB-KW"/>
</dbReference>
<comment type="similarity">
    <text evidence="2 17">Belongs to the precorrin methyltransferase family.</text>
</comment>
<feature type="modified residue" description="Phosphoserine" evidence="15">
    <location>
        <position position="128"/>
    </location>
</feature>
<dbReference type="InterPro" id="IPR012409">
    <property type="entry name" value="Sirohaem_synth"/>
</dbReference>
<evidence type="ECO:0000256" key="7">
    <source>
        <dbReference type="ARBA" id="ARBA00023002"/>
    </source>
</evidence>
<comment type="pathway">
    <text evidence="12 15">Porphyrin-containing compound metabolism; siroheme biosynthesis; precorrin-2 from uroporphyrinogen III: step 1/1.</text>
</comment>
<evidence type="ECO:0000256" key="5">
    <source>
        <dbReference type="ARBA" id="ARBA00022679"/>
    </source>
</evidence>
<keyword evidence="5 15" id="KW-0808">Transferase</keyword>
<evidence type="ECO:0000259" key="20">
    <source>
        <dbReference type="Pfam" id="PF14824"/>
    </source>
</evidence>
<keyword evidence="15" id="KW-0597">Phosphoprotein</keyword>
<evidence type="ECO:0000256" key="13">
    <source>
        <dbReference type="ARBA" id="ARBA00047561"/>
    </source>
</evidence>
<feature type="active site" description="Proton acceptor" evidence="15 16">
    <location>
        <position position="257"/>
    </location>
</feature>
<dbReference type="Proteomes" id="UP000234914">
    <property type="component" value="Unassembled WGS sequence"/>
</dbReference>
<dbReference type="Pfam" id="PF00590">
    <property type="entry name" value="TP_methylase"/>
    <property type="match status" value="1"/>
</dbReference>
<evidence type="ECO:0000256" key="2">
    <source>
        <dbReference type="ARBA" id="ARBA00005879"/>
    </source>
</evidence>
<comment type="function">
    <text evidence="15">Multifunctional enzyme that catalyzes the SAM-dependent methylations of uroporphyrinogen III at position C-2 and C-7 to form precorrin-2 via precorrin-1. Then it catalyzes the NAD-dependent ring dehydrogenation of precorrin-2 to yield sirohydrochlorin. Finally, it catalyzes the ferrochelation of sirohydrochlorin to yield siroheme.</text>
</comment>
<feature type="domain" description="Tetrapyrrole methylase" evidence="18">
    <location>
        <begin position="226"/>
        <end position="436"/>
    </location>
</feature>
<dbReference type="AlphaFoldDB" id="A0A2I1RKU9"/>
<feature type="binding site" evidence="15">
    <location>
        <begin position="22"/>
        <end position="23"/>
    </location>
    <ligand>
        <name>NAD(+)</name>
        <dbReference type="ChEBI" id="CHEBI:57540"/>
    </ligand>
</feature>
<evidence type="ECO:0000256" key="11">
    <source>
        <dbReference type="ARBA" id="ARBA00023268"/>
    </source>
</evidence>
<comment type="pathway">
    <text evidence="1 15">Porphyrin-containing compound metabolism; siroheme biosynthesis; sirohydrochlorin from precorrin-2: step 1/1.</text>
</comment>
<dbReference type="Pfam" id="PF14824">
    <property type="entry name" value="Sirohm_synth_M"/>
    <property type="match status" value="1"/>
</dbReference>
<dbReference type="Pfam" id="PF13241">
    <property type="entry name" value="NAD_binding_7"/>
    <property type="match status" value="1"/>
</dbReference>
<dbReference type="PROSITE" id="PS00840">
    <property type="entry name" value="SUMT_2"/>
    <property type="match status" value="1"/>
</dbReference>
<organism evidence="21 22">
    <name type="scientific">Faucicola osloensis</name>
    <name type="common">Moraxella osloensis</name>
    <dbReference type="NCBI Taxonomy" id="34062"/>
    <lineage>
        <taxon>Bacteria</taxon>
        <taxon>Pseudomonadati</taxon>
        <taxon>Pseudomonadota</taxon>
        <taxon>Gammaproteobacteria</taxon>
        <taxon>Moraxellales</taxon>
        <taxon>Moraxellaceae</taxon>
        <taxon>Faucicola</taxon>
    </lineage>
</organism>
<dbReference type="PANTHER" id="PTHR45790">
    <property type="entry name" value="SIROHEME SYNTHASE-RELATED"/>
    <property type="match status" value="1"/>
</dbReference>
<evidence type="ECO:0000256" key="14">
    <source>
        <dbReference type="ARBA" id="ARBA00060548"/>
    </source>
</evidence>
<dbReference type="NCBIfam" id="NF007922">
    <property type="entry name" value="PRK10637.1"/>
    <property type="match status" value="1"/>
</dbReference>
<dbReference type="SUPFAM" id="SSF51735">
    <property type="entry name" value="NAD(P)-binding Rossmann-fold domains"/>
    <property type="match status" value="1"/>
</dbReference>
<gene>
    <name evidence="21" type="primary">cobA</name>
    <name evidence="15" type="synonym">cysG</name>
    <name evidence="21" type="ORF">CYJ96_02335</name>
</gene>
<dbReference type="NCBIfam" id="TIGR01469">
    <property type="entry name" value="cobA_cysG_Cterm"/>
    <property type="match status" value="1"/>
</dbReference>
<dbReference type="Gene3D" id="3.40.1010.10">
    <property type="entry name" value="Cobalt-precorrin-4 Transmethylase, Domain 1"/>
    <property type="match status" value="1"/>
</dbReference>
<dbReference type="PIRSF" id="PIRSF036426">
    <property type="entry name" value="Sirohaem_synth"/>
    <property type="match status" value="1"/>
</dbReference>
<dbReference type="InterPro" id="IPR035996">
    <property type="entry name" value="4pyrrol_Methylase_sf"/>
</dbReference>
<keyword evidence="4 15" id="KW-0489">Methyltransferase</keyword>
<keyword evidence="11 15" id="KW-0511">Multifunctional enzyme</keyword>
<evidence type="ECO:0000256" key="15">
    <source>
        <dbReference type="HAMAP-Rule" id="MF_01646"/>
    </source>
</evidence>
<dbReference type="CDD" id="cd11642">
    <property type="entry name" value="SUMT"/>
    <property type="match status" value="1"/>
</dbReference>
<dbReference type="GO" id="GO:0043115">
    <property type="term" value="F:precorrin-2 dehydrogenase activity"/>
    <property type="evidence" value="ECO:0007669"/>
    <property type="project" value="UniProtKB-UniRule"/>
</dbReference>
<keyword evidence="9 15" id="KW-0456">Lyase</keyword>
<dbReference type="InterPro" id="IPR050161">
    <property type="entry name" value="Siro_Cobalamin_biosynth"/>
</dbReference>
<dbReference type="InterPro" id="IPR037115">
    <property type="entry name" value="Sirohaem_synt_dimer_dom_sf"/>
</dbReference>
<dbReference type="NCBIfam" id="NF004790">
    <property type="entry name" value="PRK06136.1"/>
    <property type="match status" value="1"/>
</dbReference>
<dbReference type="SUPFAM" id="SSF53790">
    <property type="entry name" value="Tetrapyrrole methylase"/>
    <property type="match status" value="1"/>
</dbReference>
<evidence type="ECO:0000259" key="18">
    <source>
        <dbReference type="Pfam" id="PF00590"/>
    </source>
</evidence>
<dbReference type="EC" id="4.99.1.4" evidence="15"/>
<dbReference type="FunFam" id="3.30.160.110:FF:000001">
    <property type="entry name" value="Siroheme synthase"/>
    <property type="match status" value="1"/>
</dbReference>
<feature type="region of interest" description="Uroporphyrinogen-III C-methyltransferase" evidence="15">
    <location>
        <begin position="225"/>
        <end position="467"/>
    </location>
</feature>
<proteinExistence type="inferred from homology"/>
<comment type="catalytic activity">
    <reaction evidence="15">
        <text>siroheme + 2 H(+) = sirohydrochlorin + Fe(2+)</text>
        <dbReference type="Rhea" id="RHEA:24360"/>
        <dbReference type="ChEBI" id="CHEBI:15378"/>
        <dbReference type="ChEBI" id="CHEBI:29033"/>
        <dbReference type="ChEBI" id="CHEBI:58351"/>
        <dbReference type="ChEBI" id="CHEBI:60052"/>
        <dbReference type="EC" id="4.99.1.4"/>
    </reaction>
</comment>
<dbReference type="Gene3D" id="3.30.950.10">
    <property type="entry name" value="Methyltransferase, Cobalt-precorrin-4 Transmethylase, Domain 2"/>
    <property type="match status" value="1"/>
</dbReference>
<keyword evidence="8 15" id="KW-0520">NAD</keyword>
<comment type="caution">
    <text evidence="15">Lacks conserved residue(s) required for the propagation of feature annotation.</text>
</comment>
<evidence type="ECO:0000256" key="4">
    <source>
        <dbReference type="ARBA" id="ARBA00022603"/>
    </source>
</evidence>
<dbReference type="InterPro" id="IPR036291">
    <property type="entry name" value="NAD(P)-bd_dom_sf"/>
</dbReference>
<evidence type="ECO:0000259" key="19">
    <source>
        <dbReference type="Pfam" id="PF10414"/>
    </source>
</evidence>
<feature type="domain" description="Sirohaem synthase dimerisation" evidence="19">
    <location>
        <begin position="151"/>
        <end position="208"/>
    </location>
</feature>
<dbReference type="PANTHER" id="PTHR45790:SF1">
    <property type="entry name" value="SIROHEME SYNTHASE"/>
    <property type="match status" value="1"/>
</dbReference>
<dbReference type="InterPro" id="IPR019478">
    <property type="entry name" value="Sirohaem_synthase_dimer_dom"/>
</dbReference>
<feature type="active site" description="Proton donor" evidence="15 16">
    <location>
        <position position="279"/>
    </location>
</feature>
<dbReference type="EC" id="1.3.1.76" evidence="15"/>
<feature type="binding site" evidence="15">
    <location>
        <position position="421"/>
    </location>
    <ligand>
        <name>S-adenosyl-L-methionine</name>
        <dbReference type="ChEBI" id="CHEBI:59789"/>
    </ligand>
</feature>
<feature type="binding site" evidence="15">
    <location>
        <begin position="340"/>
        <end position="341"/>
    </location>
    <ligand>
        <name>S-adenosyl-L-methionine</name>
        <dbReference type="ChEBI" id="CHEBI:59789"/>
    </ligand>
</feature>
<name>A0A2I1RKU9_FAUOS</name>
<feature type="binding site" evidence="15">
    <location>
        <position position="315"/>
    </location>
    <ligand>
        <name>S-adenosyl-L-methionine</name>
        <dbReference type="ChEBI" id="CHEBI:59789"/>
    </ligand>
</feature>
<dbReference type="GO" id="GO:0004851">
    <property type="term" value="F:uroporphyrin-III C-methyltransferase activity"/>
    <property type="evidence" value="ECO:0007669"/>
    <property type="project" value="UniProtKB-UniRule"/>
</dbReference>
<sequence length="467" mass="50885">MNTLPLFFKLENRPVLVVGGGEVALRKADLLDKAGATITFVAPSYEPRLTAQFSDSRHQLINDVYQQKYLDKQTIVIACTDDETVNAQIFHDCEARFIPVNVVDNPPLCTFIFPAIVDRNPITIAVSSAGKAPVLARLLRAKIETVVPPQYGELAGLAGKFRDKVKAALPNVTARRKFWEQAFEGQVAESVFEGNSNSLSKAESQLETLLQQHANNQPTDKAQLGKVYIVGAGAGDPDLLTFKALRLMQQADVVFYDNLVSAQILDLCRRDATKIYVGKKASDHAVRQEKINELLVEQAQQGQRVLRLKGGDPYVFGRGGEEAEQLVAAGIDFEVVPGITAATAAASCAGIPLTHRAYAHSVKFVTASLKTDTINEDFASWLDDNQTVVFYMGLKQLDKLTRGLINAGKNPSTPIAIVSNASLPHQQVLTGTLETIVAKQREANLPAPAILIMGNVVKLHHKLNKLS</sequence>
<evidence type="ECO:0000256" key="16">
    <source>
        <dbReference type="PIRSR" id="PIRSR036426-1"/>
    </source>
</evidence>
<comment type="similarity">
    <text evidence="15">In the C-terminal section; belongs to the precorrin methyltransferase family.</text>
</comment>
<evidence type="ECO:0000256" key="10">
    <source>
        <dbReference type="ARBA" id="ARBA00023244"/>
    </source>
</evidence>
<dbReference type="InterPro" id="IPR000878">
    <property type="entry name" value="4pyrrol_Mease"/>
</dbReference>
<comment type="similarity">
    <text evidence="15">In the N-terminal section; belongs to the precorrin-2 dehydrogenase / sirohydrochlorin ferrochelatase family.</text>
</comment>
<evidence type="ECO:0000313" key="21">
    <source>
        <dbReference type="EMBL" id="PKZ69749.1"/>
    </source>
</evidence>
<dbReference type="FunFam" id="3.30.950.10:FF:000001">
    <property type="entry name" value="Siroheme synthase"/>
    <property type="match status" value="1"/>
</dbReference>
<dbReference type="InterPro" id="IPR006367">
    <property type="entry name" value="Sirohaem_synthase_N"/>
</dbReference>
<dbReference type="InterPro" id="IPR028281">
    <property type="entry name" value="Sirohaem_synthase_central"/>
</dbReference>
<keyword evidence="6 15" id="KW-0949">S-adenosyl-L-methionine</keyword>
<dbReference type="InterPro" id="IPR014777">
    <property type="entry name" value="4pyrrole_Mease_sub1"/>
</dbReference>
<comment type="pathway">
    <text evidence="14 15">Cofactor biosynthesis; adenosylcobalamin biosynthesis; precorrin-2 from uroporphyrinogen III: step 1/1.</text>
</comment>
<comment type="pathway">
    <text evidence="15">Cofactor biosynthesis; adenosylcobalamin biosynthesis; sirohydrochlorin from precorrin-2: step 1/1.</text>
</comment>
<dbReference type="InterPro" id="IPR006366">
    <property type="entry name" value="CobA/CysG_C"/>
</dbReference>
<dbReference type="Pfam" id="PF10414">
    <property type="entry name" value="CysG_dimeriser"/>
    <property type="match status" value="1"/>
</dbReference>
<dbReference type="NCBIfam" id="TIGR01470">
    <property type="entry name" value="cysG_Nterm"/>
    <property type="match status" value="1"/>
</dbReference>
<evidence type="ECO:0000313" key="22">
    <source>
        <dbReference type="Proteomes" id="UP000234914"/>
    </source>
</evidence>
<dbReference type="Gene3D" id="3.40.50.720">
    <property type="entry name" value="NAD(P)-binding Rossmann-like Domain"/>
    <property type="match status" value="1"/>
</dbReference>
<dbReference type="UniPathway" id="UPA00262">
    <property type="reaction ID" value="UER00211"/>
</dbReference>
<dbReference type="GO" id="GO:0009236">
    <property type="term" value="P:cobalamin biosynthetic process"/>
    <property type="evidence" value="ECO:0007669"/>
    <property type="project" value="UniProtKB-UniRule"/>
</dbReference>
<dbReference type="GO" id="GO:0051287">
    <property type="term" value="F:NAD binding"/>
    <property type="evidence" value="ECO:0007669"/>
    <property type="project" value="InterPro"/>
</dbReference>
<keyword evidence="7 15" id="KW-0560">Oxidoreductase</keyword>
<accession>A0A2I1RKU9</accession>
<evidence type="ECO:0000256" key="12">
    <source>
        <dbReference type="ARBA" id="ARBA00025705"/>
    </source>
</evidence>
<comment type="pathway">
    <text evidence="15">Porphyrin-containing compound metabolism; siroheme biosynthesis; siroheme from sirohydrochlorin: step 1/1.</text>
</comment>
<dbReference type="SUPFAM" id="SSF75615">
    <property type="entry name" value="Siroheme synthase middle domains-like"/>
    <property type="match status" value="1"/>
</dbReference>
<comment type="catalytic activity">
    <reaction evidence="15">
        <text>uroporphyrinogen III + 2 S-adenosyl-L-methionine = precorrin-2 + 2 S-adenosyl-L-homocysteine + H(+)</text>
        <dbReference type="Rhea" id="RHEA:32459"/>
        <dbReference type="ChEBI" id="CHEBI:15378"/>
        <dbReference type="ChEBI" id="CHEBI:57308"/>
        <dbReference type="ChEBI" id="CHEBI:57856"/>
        <dbReference type="ChEBI" id="CHEBI:58827"/>
        <dbReference type="ChEBI" id="CHEBI:59789"/>
        <dbReference type="EC" id="2.1.1.107"/>
    </reaction>
</comment>
<feature type="binding site" evidence="15">
    <location>
        <begin position="43"/>
        <end position="44"/>
    </location>
    <ligand>
        <name>NAD(+)</name>
        <dbReference type="ChEBI" id="CHEBI:57540"/>
    </ligand>
</feature>
<evidence type="ECO:0000256" key="3">
    <source>
        <dbReference type="ARBA" id="ARBA00022573"/>
    </source>
</evidence>
<dbReference type="InterPro" id="IPR003043">
    <property type="entry name" value="Uropor_MeTrfase_CS"/>
</dbReference>
<evidence type="ECO:0000256" key="6">
    <source>
        <dbReference type="ARBA" id="ARBA00022691"/>
    </source>
</evidence>
<feature type="domain" description="Siroheme synthase central" evidence="20">
    <location>
        <begin position="119"/>
        <end position="144"/>
    </location>
</feature>
<keyword evidence="3 15" id="KW-0169">Cobalamin biosynthesis</keyword>
<feature type="region of interest" description="Precorrin-2 dehydrogenase / sirohydrochlorin ferrochelatase" evidence="15">
    <location>
        <begin position="1"/>
        <end position="206"/>
    </location>
</feature>
<dbReference type="GO" id="GO:0019354">
    <property type="term" value="P:siroheme biosynthetic process"/>
    <property type="evidence" value="ECO:0007669"/>
    <property type="project" value="UniProtKB-UniRule"/>
</dbReference>
<evidence type="ECO:0000256" key="9">
    <source>
        <dbReference type="ARBA" id="ARBA00023239"/>
    </source>
</evidence>
<dbReference type="EC" id="2.1.1.107" evidence="15"/>
<evidence type="ECO:0000256" key="1">
    <source>
        <dbReference type="ARBA" id="ARBA00005010"/>
    </source>
</evidence>
<dbReference type="HAMAP" id="MF_01646">
    <property type="entry name" value="Siroheme_synth"/>
    <property type="match status" value="1"/>
</dbReference>
<dbReference type="UniPathway" id="UPA00148">
    <property type="reaction ID" value="UER00211"/>
</dbReference>
<dbReference type="InterPro" id="IPR014776">
    <property type="entry name" value="4pyrrole_Mease_sub2"/>
</dbReference>
<protein>
    <recommendedName>
        <fullName evidence="15">Siroheme synthase</fullName>
    </recommendedName>
    <domain>
        <recommendedName>
            <fullName evidence="15">Uroporphyrinogen-III C-methyltransferase</fullName>
            <shortName evidence="15">Urogen III methylase</shortName>
            <ecNumber evidence="15">2.1.1.107</ecNumber>
        </recommendedName>
        <alternativeName>
            <fullName evidence="15">SUMT</fullName>
        </alternativeName>
        <alternativeName>
            <fullName evidence="15">Uroporphyrinogen III methylase</fullName>
            <shortName evidence="15">UROM</shortName>
        </alternativeName>
    </domain>
    <domain>
        <recommendedName>
            <fullName evidence="15">Precorrin-2 dehydrogenase</fullName>
            <ecNumber evidence="15">1.3.1.76</ecNumber>
        </recommendedName>
    </domain>
    <domain>
        <recommendedName>
            <fullName evidence="15">Sirohydrochlorin ferrochelatase</fullName>
            <ecNumber evidence="15">4.99.1.4</ecNumber>
        </recommendedName>
    </domain>
</protein>
<dbReference type="Gene3D" id="3.30.160.110">
    <property type="entry name" value="Siroheme synthase, domain 2"/>
    <property type="match status" value="1"/>
</dbReference>
<feature type="binding site" evidence="15">
    <location>
        <begin position="310"/>
        <end position="312"/>
    </location>
    <ligand>
        <name>S-adenosyl-L-methionine</name>
        <dbReference type="ChEBI" id="CHEBI:59789"/>
    </ligand>
</feature>
<comment type="caution">
    <text evidence="21">The sequence shown here is derived from an EMBL/GenBank/DDBJ whole genome shotgun (WGS) entry which is preliminary data.</text>
</comment>
<dbReference type="RefSeq" id="WP_101963777.1">
    <property type="nucleotide sequence ID" value="NZ_PKJS01000002.1"/>
</dbReference>
<dbReference type="FunFam" id="3.40.1010.10:FF:000001">
    <property type="entry name" value="Siroheme synthase"/>
    <property type="match status" value="1"/>
</dbReference>
<dbReference type="GO" id="GO:0051266">
    <property type="term" value="F:sirohydrochlorin ferrochelatase activity"/>
    <property type="evidence" value="ECO:0007669"/>
    <property type="project" value="UniProtKB-EC"/>
</dbReference>
<keyword evidence="10 15" id="KW-0627">Porphyrin biosynthesis</keyword>
<dbReference type="Gene3D" id="1.10.8.210">
    <property type="entry name" value="Sirohaem synthase, dimerisation domain"/>
    <property type="match status" value="1"/>
</dbReference>